<name>A0A0C2SA75_9BACL</name>
<keyword evidence="1" id="KW-0812">Transmembrane</keyword>
<dbReference type="OrthoDB" id="2721173at2"/>
<evidence type="ECO:0000313" key="2">
    <source>
        <dbReference type="EMBL" id="KIL50874.1"/>
    </source>
</evidence>
<sequence>MTDYYPRTFFICGILLALLGGLLIFAGVMAESPPIPAAYMQLSLSVVSFCMSYLYPQFKQKDERMKEIRKQGVYYSYFAILGYLFLFLLLLQLNLISWDALLILNVLSALAISTVFVSWVILSKRY</sequence>
<evidence type="ECO:0000313" key="3">
    <source>
        <dbReference type="Proteomes" id="UP000031972"/>
    </source>
</evidence>
<feature type="transmembrane region" description="Helical" evidence="1">
    <location>
        <begin position="102"/>
        <end position="122"/>
    </location>
</feature>
<feature type="transmembrane region" description="Helical" evidence="1">
    <location>
        <begin position="36"/>
        <end position="55"/>
    </location>
</feature>
<protein>
    <recommendedName>
        <fullName evidence="4">Permease</fullName>
    </recommendedName>
</protein>
<proteinExistence type="predicted"/>
<keyword evidence="3" id="KW-1185">Reference proteome</keyword>
<evidence type="ECO:0000256" key="1">
    <source>
        <dbReference type="SAM" id="Phobius"/>
    </source>
</evidence>
<feature type="transmembrane region" description="Helical" evidence="1">
    <location>
        <begin position="9"/>
        <end position="30"/>
    </location>
</feature>
<keyword evidence="1" id="KW-1133">Transmembrane helix</keyword>
<dbReference type="EMBL" id="JXRR01000008">
    <property type="protein sequence ID" value="KIL50874.1"/>
    <property type="molecule type" value="Genomic_DNA"/>
</dbReference>
<accession>A0A0C2SA75</accession>
<evidence type="ECO:0008006" key="4">
    <source>
        <dbReference type="Google" id="ProtNLM"/>
    </source>
</evidence>
<dbReference type="Proteomes" id="UP000031972">
    <property type="component" value="Unassembled WGS sequence"/>
</dbReference>
<dbReference type="PATRIC" id="fig|220754.4.peg.774"/>
<gene>
    <name evidence="2" type="ORF">KR50_07550</name>
</gene>
<feature type="transmembrane region" description="Helical" evidence="1">
    <location>
        <begin position="75"/>
        <end position="96"/>
    </location>
</feature>
<reference evidence="2 3" key="1">
    <citation type="submission" date="2015-01" db="EMBL/GenBank/DDBJ databases">
        <title>Jeotgalibacillus campisalis genome sequencing.</title>
        <authorList>
            <person name="Goh K.M."/>
            <person name="Chan K.-G."/>
            <person name="Yaakop A.S."/>
            <person name="Ee R."/>
            <person name="Gan H.M."/>
            <person name="Chan C.S."/>
        </authorList>
    </citation>
    <scope>NUCLEOTIDE SEQUENCE [LARGE SCALE GENOMIC DNA]</scope>
    <source>
        <strain evidence="2 3">SF-57</strain>
    </source>
</reference>
<organism evidence="2 3">
    <name type="scientific">Jeotgalibacillus campisalis</name>
    <dbReference type="NCBI Taxonomy" id="220754"/>
    <lineage>
        <taxon>Bacteria</taxon>
        <taxon>Bacillati</taxon>
        <taxon>Bacillota</taxon>
        <taxon>Bacilli</taxon>
        <taxon>Bacillales</taxon>
        <taxon>Caryophanaceae</taxon>
        <taxon>Jeotgalibacillus</taxon>
    </lineage>
</organism>
<dbReference type="AlphaFoldDB" id="A0A0C2SA75"/>
<dbReference type="RefSeq" id="WP_041055073.1">
    <property type="nucleotide sequence ID" value="NZ_JXRR01000008.1"/>
</dbReference>
<keyword evidence="1" id="KW-0472">Membrane</keyword>
<comment type="caution">
    <text evidence="2">The sequence shown here is derived from an EMBL/GenBank/DDBJ whole genome shotgun (WGS) entry which is preliminary data.</text>
</comment>